<dbReference type="RefSeq" id="WP_092856422.1">
    <property type="nucleotide sequence ID" value="NZ_FMAH01000074.1"/>
</dbReference>
<evidence type="ECO:0000313" key="3">
    <source>
        <dbReference type="EMBL" id="SCB49450.1"/>
    </source>
</evidence>
<sequence length="263" mass="29137">MHGQRFEFESTINTTISVHDELYAGSSPDSQLAESDAHHFSVYMRCGNELASYAAAMGAQASNILELPCGFGRVTRHLVKKFPESRITCVDVLPEAIAFQTEVLKTQAILVSPPSFNYDMLPDETFDLIIIGALMTHLDEEHNREFLREVSKKLAVGGRLITSTRGETAASKFSKSAIYQVAESDRASMLDDFKKHGYGYAPYAEGHNFEAATSEIAGSYYGISLVSPLWMISLAHSNGLSPVHFERGGWDDHLDLFTFEKVN</sequence>
<dbReference type="Proteomes" id="UP000199435">
    <property type="component" value="Unassembled WGS sequence"/>
</dbReference>
<dbReference type="AlphaFoldDB" id="A0A1C3XAZ4"/>
<dbReference type="SUPFAM" id="SSF53335">
    <property type="entry name" value="S-adenosyl-L-methionine-dependent methyltransferases"/>
    <property type="match status" value="1"/>
</dbReference>
<accession>A0A1C3XAZ4</accession>
<evidence type="ECO:0000259" key="2">
    <source>
        <dbReference type="Pfam" id="PF13649"/>
    </source>
</evidence>
<keyword evidence="4" id="KW-1185">Reference proteome</keyword>
<dbReference type="InterPro" id="IPR041698">
    <property type="entry name" value="Methyltransf_25"/>
</dbReference>
<feature type="domain" description="Methyltransferase" evidence="2">
    <location>
        <begin position="64"/>
        <end position="158"/>
    </location>
</feature>
<dbReference type="EMBL" id="FMAH01000074">
    <property type="protein sequence ID" value="SCB49450.1"/>
    <property type="molecule type" value="Genomic_DNA"/>
</dbReference>
<dbReference type="Pfam" id="PF13649">
    <property type="entry name" value="Methyltransf_25"/>
    <property type="match status" value="1"/>
</dbReference>
<dbReference type="GO" id="GO:0008168">
    <property type="term" value="F:methyltransferase activity"/>
    <property type="evidence" value="ECO:0007669"/>
    <property type="project" value="UniProtKB-KW"/>
</dbReference>
<dbReference type="CDD" id="cd02440">
    <property type="entry name" value="AdoMet_MTases"/>
    <property type="match status" value="1"/>
</dbReference>
<organism evidence="3 4">
    <name type="scientific">Rhizobium miluonense</name>
    <dbReference type="NCBI Taxonomy" id="411945"/>
    <lineage>
        <taxon>Bacteria</taxon>
        <taxon>Pseudomonadati</taxon>
        <taxon>Pseudomonadota</taxon>
        <taxon>Alphaproteobacteria</taxon>
        <taxon>Hyphomicrobiales</taxon>
        <taxon>Rhizobiaceae</taxon>
        <taxon>Rhizobium/Agrobacterium group</taxon>
        <taxon>Rhizobium</taxon>
    </lineage>
</organism>
<dbReference type="Gene3D" id="3.40.50.150">
    <property type="entry name" value="Vaccinia Virus protein VP39"/>
    <property type="match status" value="1"/>
</dbReference>
<dbReference type="GO" id="GO:0032259">
    <property type="term" value="P:methylation"/>
    <property type="evidence" value="ECO:0007669"/>
    <property type="project" value="UniProtKB-KW"/>
</dbReference>
<protein>
    <submittedName>
        <fullName evidence="3">Methyltransferase domain-containing protein</fullName>
    </submittedName>
</protein>
<gene>
    <name evidence="3" type="ORF">GA0061102_107418</name>
</gene>
<keyword evidence="3" id="KW-0489">Methyltransferase</keyword>
<keyword evidence="1 3" id="KW-0808">Transferase</keyword>
<dbReference type="OrthoDB" id="7856199at2"/>
<reference evidence="4" key="1">
    <citation type="submission" date="2016-08" db="EMBL/GenBank/DDBJ databases">
        <authorList>
            <person name="Varghese N."/>
            <person name="Submissions Spin"/>
        </authorList>
    </citation>
    <scope>NUCLEOTIDE SEQUENCE [LARGE SCALE GENOMIC DNA]</scope>
    <source>
        <strain evidence="4">HAMBI 2971</strain>
    </source>
</reference>
<dbReference type="PANTHER" id="PTHR43861">
    <property type="entry name" value="TRANS-ACONITATE 2-METHYLTRANSFERASE-RELATED"/>
    <property type="match status" value="1"/>
</dbReference>
<evidence type="ECO:0000256" key="1">
    <source>
        <dbReference type="ARBA" id="ARBA00022679"/>
    </source>
</evidence>
<proteinExistence type="predicted"/>
<dbReference type="InterPro" id="IPR029063">
    <property type="entry name" value="SAM-dependent_MTases_sf"/>
</dbReference>
<evidence type="ECO:0000313" key="4">
    <source>
        <dbReference type="Proteomes" id="UP000199435"/>
    </source>
</evidence>
<name>A0A1C3XAZ4_9HYPH</name>
<dbReference type="STRING" id="411945.GA0061102_107418"/>